<feature type="compositionally biased region" description="Polar residues" evidence="1">
    <location>
        <begin position="711"/>
        <end position="720"/>
    </location>
</feature>
<name>A0A9P9E9U7_9HYPO</name>
<feature type="domain" description="Protein kinase" evidence="2">
    <location>
        <begin position="108"/>
        <end position="499"/>
    </location>
</feature>
<feature type="region of interest" description="Disordered" evidence="1">
    <location>
        <begin position="679"/>
        <end position="755"/>
    </location>
</feature>
<feature type="compositionally biased region" description="Polar residues" evidence="1">
    <location>
        <begin position="547"/>
        <end position="556"/>
    </location>
</feature>
<dbReference type="Proteomes" id="UP000717696">
    <property type="component" value="Unassembled WGS sequence"/>
</dbReference>
<organism evidence="3 4">
    <name type="scientific">Dactylonectria estremocensis</name>
    <dbReference type="NCBI Taxonomy" id="1079267"/>
    <lineage>
        <taxon>Eukaryota</taxon>
        <taxon>Fungi</taxon>
        <taxon>Dikarya</taxon>
        <taxon>Ascomycota</taxon>
        <taxon>Pezizomycotina</taxon>
        <taxon>Sordariomycetes</taxon>
        <taxon>Hypocreomycetidae</taxon>
        <taxon>Hypocreales</taxon>
        <taxon>Nectriaceae</taxon>
        <taxon>Dactylonectria</taxon>
    </lineage>
</organism>
<feature type="region of interest" description="Disordered" evidence="1">
    <location>
        <begin position="905"/>
        <end position="956"/>
    </location>
</feature>
<dbReference type="InterPro" id="IPR000719">
    <property type="entry name" value="Prot_kinase_dom"/>
</dbReference>
<accession>A0A9P9E9U7</accession>
<feature type="region of interest" description="Disordered" evidence="1">
    <location>
        <begin position="841"/>
        <end position="878"/>
    </location>
</feature>
<dbReference type="PROSITE" id="PS50011">
    <property type="entry name" value="PROTEIN_KINASE_DOM"/>
    <property type="match status" value="1"/>
</dbReference>
<sequence>MADEYEESEPEGWSLAVHARLSRKHQFEDDRNKRAVECALLRGDDEVVLTNTWTVPENPRLRYVFPRDEHQSHPYVVGFKNVRSHLDKGTSEDEIRARLDKEWKGFRLEFLKILGTGGYGAGTLWKVHFEGGLTKEVVIKVPKRPQDYSDDEMAWHRRYQGSRHTVQIVDLVGLATDAREAFKARRPGMPCQYDRGSDFIPDESTGMPLEFLSRGDLFGIMKRASAKKLKRFPDKALWGIWECFVKGAAAMAYQPEFKKSGRVFETEMEEAEANGNLEQFFENLETYRVSHDVHLDLEESNILAGEDTNHPEQPAFKMHDFGLFSHAMDDAWGRKDESFYWNRRKPTKMTRLTPEQVHQDWDTLRNHLPGRKATERFEGPDLARGNAIAGRYGAWTNVFILAKTMEAVVTFLYIAHPFTSKEYVTLDGERRGLTYGWRLNGPKFDKVDPELRDILCECLFERPIDRPHILDLLRGIEARKKRSFPEQPGDVKWMWHGLFSPVAPEPVRASAVPNVELDLEEIIRTNVMSLGEQEARLDAELPDTEEWTNPISSGEQQARRAMGSQGQRGRTARDPITISDGSVHEPRQVTHDAFDLIETGRGAGAQFTNSDAPQQDARLAPQDPFFSNYPSVATTDGFRQESRLAAQDQFESIERAAITPRDGPEQESRLVAQDQFQTIERAAVTPRGRSGQEPRRATSERSLPDYEDSEGSIQTNVMDSSEQRARLAEVHPQSRVSQSRQESVRVNTRPTPPSHRRPLWLEAFMAAEEHPDAHLMEARLAQIQRSTALLVSEPPTLREVRDSESPPPRESLRSALSFFETETDLDAFNALSLRYVSVSPESSLSQSSTAEETDSDEGSDFQRPAKRSRAVLESDNRPKKRVRFEDEAVPIFALCRELSLDSELTSLPGSPSYANMARFGSTSRVKKVPSPKAKAQPEKSTPKSTPKSGPRPPLPTAIQNLLVRSQQLEKRLGQKTVDQVSKPAWKK</sequence>
<feature type="region of interest" description="Disordered" evidence="1">
    <location>
        <begin position="603"/>
        <end position="627"/>
    </location>
</feature>
<dbReference type="GO" id="GO:0004672">
    <property type="term" value="F:protein kinase activity"/>
    <property type="evidence" value="ECO:0007669"/>
    <property type="project" value="InterPro"/>
</dbReference>
<gene>
    <name evidence="3" type="ORF">B0J13DRAFT_97652</name>
</gene>
<dbReference type="GO" id="GO:0005524">
    <property type="term" value="F:ATP binding"/>
    <property type="evidence" value="ECO:0007669"/>
    <property type="project" value="InterPro"/>
</dbReference>
<feature type="compositionally biased region" description="Low complexity" evidence="1">
    <location>
        <begin position="733"/>
        <end position="746"/>
    </location>
</feature>
<dbReference type="InterPro" id="IPR011009">
    <property type="entry name" value="Kinase-like_dom_sf"/>
</dbReference>
<reference evidence="3" key="1">
    <citation type="journal article" date="2021" name="Nat. Commun.">
        <title>Genetic determinants of endophytism in the Arabidopsis root mycobiome.</title>
        <authorList>
            <person name="Mesny F."/>
            <person name="Miyauchi S."/>
            <person name="Thiergart T."/>
            <person name="Pickel B."/>
            <person name="Atanasova L."/>
            <person name="Karlsson M."/>
            <person name="Huettel B."/>
            <person name="Barry K.W."/>
            <person name="Haridas S."/>
            <person name="Chen C."/>
            <person name="Bauer D."/>
            <person name="Andreopoulos W."/>
            <person name="Pangilinan J."/>
            <person name="LaButti K."/>
            <person name="Riley R."/>
            <person name="Lipzen A."/>
            <person name="Clum A."/>
            <person name="Drula E."/>
            <person name="Henrissat B."/>
            <person name="Kohler A."/>
            <person name="Grigoriev I.V."/>
            <person name="Martin F.M."/>
            <person name="Hacquard S."/>
        </authorList>
    </citation>
    <scope>NUCLEOTIDE SEQUENCE</scope>
    <source>
        <strain evidence="3">MPI-CAGE-AT-0021</strain>
    </source>
</reference>
<evidence type="ECO:0000313" key="3">
    <source>
        <dbReference type="EMBL" id="KAH7133281.1"/>
    </source>
</evidence>
<dbReference type="OrthoDB" id="4062651at2759"/>
<evidence type="ECO:0000259" key="2">
    <source>
        <dbReference type="PROSITE" id="PS50011"/>
    </source>
</evidence>
<feature type="region of interest" description="Disordered" evidence="1">
    <location>
        <begin position="545"/>
        <end position="582"/>
    </location>
</feature>
<dbReference type="EMBL" id="JAGMUU010000018">
    <property type="protein sequence ID" value="KAH7133281.1"/>
    <property type="molecule type" value="Genomic_DNA"/>
</dbReference>
<dbReference type="Gene3D" id="1.10.510.10">
    <property type="entry name" value="Transferase(Phosphotransferase) domain 1"/>
    <property type="match status" value="1"/>
</dbReference>
<dbReference type="SUPFAM" id="SSF56112">
    <property type="entry name" value="Protein kinase-like (PK-like)"/>
    <property type="match status" value="1"/>
</dbReference>
<keyword evidence="4" id="KW-1185">Reference proteome</keyword>
<feature type="compositionally biased region" description="Basic and acidic residues" evidence="1">
    <location>
        <begin position="690"/>
        <end position="704"/>
    </location>
</feature>
<proteinExistence type="predicted"/>
<comment type="caution">
    <text evidence="3">The sequence shown here is derived from an EMBL/GenBank/DDBJ whole genome shotgun (WGS) entry which is preliminary data.</text>
</comment>
<protein>
    <recommendedName>
        <fullName evidence="2">Protein kinase domain-containing protein</fullName>
    </recommendedName>
</protein>
<evidence type="ECO:0000256" key="1">
    <source>
        <dbReference type="SAM" id="MobiDB-lite"/>
    </source>
</evidence>
<dbReference type="AlphaFoldDB" id="A0A9P9E9U7"/>
<evidence type="ECO:0000313" key="4">
    <source>
        <dbReference type="Proteomes" id="UP000717696"/>
    </source>
</evidence>